<keyword evidence="3" id="KW-1185">Reference proteome</keyword>
<accession>A0A1C6TQV3</accession>
<evidence type="ECO:0000313" key="1">
    <source>
        <dbReference type="EMBL" id="SCL43804.1"/>
    </source>
</evidence>
<evidence type="ECO:0000313" key="3">
    <source>
        <dbReference type="Proteomes" id="UP000199696"/>
    </source>
</evidence>
<proteinExistence type="predicted"/>
<name>A0A1C6TQV3_9ACTN</name>
<sequence>MSTLTAKERRWRAIDRKYARQERLNALRSSAEKMAMRLAASNYDNARHLGDDRDKSDRAFRAARRQTAALRRLLDALYAEAIR</sequence>
<dbReference type="Proteomes" id="UP000199696">
    <property type="component" value="Unassembled WGS sequence"/>
</dbReference>
<gene>
    <name evidence="1" type="ORF">GA0070604_0015</name>
    <name evidence="2" type="ORF">GA0070604_0147</name>
</gene>
<dbReference type="RefSeq" id="WP_091112115.1">
    <property type="nucleotide sequence ID" value="NZ_FMHY01000001.1"/>
</dbReference>
<dbReference type="EMBL" id="FMHY01000002">
    <property type="protein sequence ID" value="SCL44019.1"/>
    <property type="molecule type" value="Genomic_DNA"/>
</dbReference>
<protein>
    <submittedName>
        <fullName evidence="2">Uncharacterized protein</fullName>
    </submittedName>
</protein>
<organism evidence="2 3">
    <name type="scientific">Micromonospora eburnea</name>
    <dbReference type="NCBI Taxonomy" id="227316"/>
    <lineage>
        <taxon>Bacteria</taxon>
        <taxon>Bacillati</taxon>
        <taxon>Actinomycetota</taxon>
        <taxon>Actinomycetes</taxon>
        <taxon>Micromonosporales</taxon>
        <taxon>Micromonosporaceae</taxon>
        <taxon>Micromonospora</taxon>
    </lineage>
</organism>
<evidence type="ECO:0000313" key="2">
    <source>
        <dbReference type="EMBL" id="SCL44019.1"/>
    </source>
</evidence>
<reference evidence="2" key="2">
    <citation type="submission" date="2016-06" db="EMBL/GenBank/DDBJ databases">
        <authorList>
            <person name="Kjaerup R.B."/>
            <person name="Dalgaard T.S."/>
            <person name="Juul-Madsen H.R."/>
        </authorList>
    </citation>
    <scope>NUCLEOTIDE SEQUENCE [LARGE SCALE GENOMIC DNA]</scope>
    <source>
        <strain evidence="2">DSM 44814</strain>
    </source>
</reference>
<dbReference type="AlphaFoldDB" id="A0A1C6TQV3"/>
<dbReference type="EMBL" id="FMHY01000001">
    <property type="protein sequence ID" value="SCL43804.1"/>
    <property type="molecule type" value="Genomic_DNA"/>
</dbReference>
<reference evidence="3" key="1">
    <citation type="submission" date="2016-06" db="EMBL/GenBank/DDBJ databases">
        <authorList>
            <person name="Varghese N."/>
            <person name="Submissions Spin"/>
        </authorList>
    </citation>
    <scope>NUCLEOTIDE SEQUENCE [LARGE SCALE GENOMIC DNA]</scope>
    <source>
        <strain evidence="3">DSM 44814</strain>
    </source>
</reference>
<dbReference type="STRING" id="227316.GA0070604_0015"/>